<gene>
    <name evidence="7" type="ORF">ASPFODRAFT_556722</name>
</gene>
<dbReference type="GO" id="GO:0043041">
    <property type="term" value="P:amino acid activation for nonribosomal peptide biosynthetic process"/>
    <property type="evidence" value="ECO:0007669"/>
    <property type="project" value="TreeGrafter"/>
</dbReference>
<organism evidence="7 8">
    <name type="scientific">Aspergillus luchuensis (strain CBS 106.47)</name>
    <dbReference type="NCBI Taxonomy" id="1137211"/>
    <lineage>
        <taxon>Eukaryota</taxon>
        <taxon>Fungi</taxon>
        <taxon>Dikarya</taxon>
        <taxon>Ascomycota</taxon>
        <taxon>Pezizomycotina</taxon>
        <taxon>Eurotiomycetes</taxon>
        <taxon>Eurotiomycetidae</taxon>
        <taxon>Eurotiales</taxon>
        <taxon>Aspergillaceae</taxon>
        <taxon>Aspergillus</taxon>
        <taxon>Aspergillus subgen. Circumdati</taxon>
    </lineage>
</organism>
<evidence type="ECO:0000256" key="5">
    <source>
        <dbReference type="SAM" id="SignalP"/>
    </source>
</evidence>
<dbReference type="Gene3D" id="1.10.1200.10">
    <property type="entry name" value="ACP-like"/>
    <property type="match status" value="1"/>
</dbReference>
<dbReference type="InterPro" id="IPR042099">
    <property type="entry name" value="ANL_N_sf"/>
</dbReference>
<sequence length="1092" mass="118745">MRSPTRRPCSRTAVALLGVLKAGAAFVLLDPSQPQSRLQELCASVHATLVLSSADNESRSQELAENVVVVSSTTGVARSDLDSSQSIAAVRPQNAAYASFTSGSTGRPKAVVVEHSAYCSNVLAHGNRLQFSKGSRVLQSASYAFGASIMQMVTTLVAGGCVCVPSESECRDNVAAAARKLAVNWALFTPSALRTVPPEDMSFLKHIVLVGEPPVQDDITAWADHMQVIKGYGSAECSVCCAVTQNMGPHSNPQLIGKMTGGVGWVVDPDDHQRLAPLGEIGELLVEGPILARGYLDDMKKTAEAFIKPPIWFSEFCERYNQTPGRGGRMYKTGDLVRYNTDGSLVFVGRKDTQVKIRGQRVELSEVEHHLRQSLAGHDGPPVVAEMVTPRGSNHPVLVAYIAIGDVANGSPDRVRAALEQWLQGVEDRLTERVPRYMAPSAYLAVDMIPMTTTGKTDRRRLRELGGALTPEQLAERQPFRSTLRAPTTALERQLHGLWARVLNLSPDRIGADDSFLRIGGDSITAVQLVAAAREEGLSLTVADIFNTPRLSEMAHAAKTESYFEEPIAPFSLLLPGTDVDVARAQAAALCGVDADQVEDVFPCTPLQEGMLTLTAKRPGDYVSQTVLELGSNVETGRLERAWREVIATVPILRTRIVDLAGQGLVQVVVAGPMPIVPSQDLQAYLEADSQEAMGLGTPLARFAVVDSPSSQRPVFVWTIHHALFDGWSMPLVLKQVEQTYHGHTRDRLAPFQGFIKHVLQHGATTVAREYWQSQLGGSEPTPFPSLPKPGYQPRADDVVEHHMSGLRWPRNGITAATVVRAAWAILLAQYTDTNAPDVVFGATVTGRQEAVPGVERMAGPTIATVPVRVTWSWGDDVHALLQQVQAQASSMTAYEQMGLQCIRRISADAEQGCQFQTLLVIQPPVQERQTNSTDIFSEVPRPGKRGDNEYSRKLNAFNSYAVLAECCLTADGIHLRVSYDSQVVTKVEVQRTAWHLEHLLREVCRDRAGLMATRDVGRISPEDCRQLQAWNGEVPARVDHCVHELVAERCRAQPSAPAVCAWDGDFTYGELDARSSALAAQLAARGVGPEV</sequence>
<feature type="domain" description="Carrier" evidence="6">
    <location>
        <begin position="486"/>
        <end position="562"/>
    </location>
</feature>
<dbReference type="InterPro" id="IPR009081">
    <property type="entry name" value="PP-bd_ACP"/>
</dbReference>
<dbReference type="SUPFAM" id="SSF56801">
    <property type="entry name" value="Acetyl-CoA synthetase-like"/>
    <property type="match status" value="2"/>
</dbReference>
<dbReference type="InterPro" id="IPR006162">
    <property type="entry name" value="Ppantetheine_attach_site"/>
</dbReference>
<dbReference type="PANTHER" id="PTHR45527:SF3">
    <property type="entry name" value="SIDEROPHORE SYNTHETASE (EUROFUNG)"/>
    <property type="match status" value="1"/>
</dbReference>
<dbReference type="PANTHER" id="PTHR45527">
    <property type="entry name" value="NONRIBOSOMAL PEPTIDE SYNTHETASE"/>
    <property type="match status" value="1"/>
</dbReference>
<dbReference type="InterPro" id="IPR036736">
    <property type="entry name" value="ACP-like_sf"/>
</dbReference>
<keyword evidence="2" id="KW-0597">Phosphoprotein</keyword>
<dbReference type="GO" id="GO:0031177">
    <property type="term" value="F:phosphopantetheine binding"/>
    <property type="evidence" value="ECO:0007669"/>
    <property type="project" value="InterPro"/>
</dbReference>
<feature type="chain" id="PRO_5013222791" description="Carrier domain-containing protein" evidence="5">
    <location>
        <begin position="26"/>
        <end position="1092"/>
    </location>
</feature>
<feature type="non-terminal residue" evidence="7">
    <location>
        <position position="1092"/>
    </location>
</feature>
<dbReference type="Gene3D" id="3.40.50.12780">
    <property type="entry name" value="N-terminal domain of ligase-like"/>
    <property type="match status" value="2"/>
</dbReference>
<reference evidence="8" key="1">
    <citation type="journal article" date="2017" name="Genome Biol.">
        <title>Comparative genomics reveals high biological diversity and specific adaptations in the industrially and medically important fungal genus Aspergillus.</title>
        <authorList>
            <person name="de Vries R.P."/>
            <person name="Riley R."/>
            <person name="Wiebenga A."/>
            <person name="Aguilar-Osorio G."/>
            <person name="Amillis S."/>
            <person name="Uchima C.A."/>
            <person name="Anderluh G."/>
            <person name="Asadollahi M."/>
            <person name="Askin M."/>
            <person name="Barry K."/>
            <person name="Battaglia E."/>
            <person name="Bayram O."/>
            <person name="Benocci T."/>
            <person name="Braus-Stromeyer S.A."/>
            <person name="Caldana C."/>
            <person name="Canovas D."/>
            <person name="Cerqueira G.C."/>
            <person name="Chen F."/>
            <person name="Chen W."/>
            <person name="Choi C."/>
            <person name="Clum A."/>
            <person name="Dos Santos R.A."/>
            <person name="Damasio A.R."/>
            <person name="Diallinas G."/>
            <person name="Emri T."/>
            <person name="Fekete E."/>
            <person name="Flipphi M."/>
            <person name="Freyberg S."/>
            <person name="Gallo A."/>
            <person name="Gournas C."/>
            <person name="Habgood R."/>
            <person name="Hainaut M."/>
            <person name="Harispe M.L."/>
            <person name="Henrissat B."/>
            <person name="Hilden K.S."/>
            <person name="Hope R."/>
            <person name="Hossain A."/>
            <person name="Karabika E."/>
            <person name="Karaffa L."/>
            <person name="Karanyi Z."/>
            <person name="Krasevec N."/>
            <person name="Kuo A."/>
            <person name="Kusch H."/>
            <person name="LaButti K."/>
            <person name="Lagendijk E.L."/>
            <person name="Lapidus A."/>
            <person name="Levasseur A."/>
            <person name="Lindquist E."/>
            <person name="Lipzen A."/>
            <person name="Logrieco A.F."/>
            <person name="MacCabe A."/>
            <person name="Maekelae M.R."/>
            <person name="Malavazi I."/>
            <person name="Melin P."/>
            <person name="Meyer V."/>
            <person name="Mielnichuk N."/>
            <person name="Miskei M."/>
            <person name="Molnar A.P."/>
            <person name="Mule G."/>
            <person name="Ngan C.Y."/>
            <person name="Orejas M."/>
            <person name="Orosz E."/>
            <person name="Ouedraogo J.P."/>
            <person name="Overkamp K.M."/>
            <person name="Park H.-S."/>
            <person name="Perrone G."/>
            <person name="Piumi F."/>
            <person name="Punt P.J."/>
            <person name="Ram A.F."/>
            <person name="Ramon A."/>
            <person name="Rauscher S."/>
            <person name="Record E."/>
            <person name="Riano-Pachon D.M."/>
            <person name="Robert V."/>
            <person name="Roehrig J."/>
            <person name="Ruller R."/>
            <person name="Salamov A."/>
            <person name="Salih N.S."/>
            <person name="Samson R.A."/>
            <person name="Sandor E."/>
            <person name="Sanguinetti M."/>
            <person name="Schuetze T."/>
            <person name="Sepcic K."/>
            <person name="Shelest E."/>
            <person name="Sherlock G."/>
            <person name="Sophianopoulou V."/>
            <person name="Squina F.M."/>
            <person name="Sun H."/>
            <person name="Susca A."/>
            <person name="Todd R.B."/>
            <person name="Tsang A."/>
            <person name="Unkles S.E."/>
            <person name="van de Wiele N."/>
            <person name="van Rossen-Uffink D."/>
            <person name="Oliveira J.V."/>
            <person name="Vesth T.C."/>
            <person name="Visser J."/>
            <person name="Yu J.-H."/>
            <person name="Zhou M."/>
            <person name="Andersen M.R."/>
            <person name="Archer D.B."/>
            <person name="Baker S.E."/>
            <person name="Benoit I."/>
            <person name="Brakhage A.A."/>
            <person name="Braus G.H."/>
            <person name="Fischer R."/>
            <person name="Frisvad J.C."/>
            <person name="Goldman G.H."/>
            <person name="Houbraken J."/>
            <person name="Oakley B."/>
            <person name="Pocsi I."/>
            <person name="Scazzocchio C."/>
            <person name="Seiboth B."/>
            <person name="vanKuyk P.A."/>
            <person name="Wortman J."/>
            <person name="Dyer P.S."/>
            <person name="Grigoriev I.V."/>
        </authorList>
    </citation>
    <scope>NUCLEOTIDE SEQUENCE [LARGE SCALE GENOMIC DNA]</scope>
    <source>
        <strain evidence="8">CBS 106.47</strain>
    </source>
</reference>
<proteinExistence type="inferred from homology"/>
<dbReference type="InterPro" id="IPR010071">
    <property type="entry name" value="AA_adenyl_dom"/>
</dbReference>
<dbReference type="SUPFAM" id="SSF47336">
    <property type="entry name" value="ACP-like"/>
    <property type="match status" value="1"/>
</dbReference>
<dbReference type="InterPro" id="IPR001242">
    <property type="entry name" value="Condensation_dom"/>
</dbReference>
<evidence type="ECO:0000256" key="3">
    <source>
        <dbReference type="ARBA" id="ARBA00022598"/>
    </source>
</evidence>
<dbReference type="Pfam" id="PF00501">
    <property type="entry name" value="AMP-binding"/>
    <property type="match status" value="1"/>
</dbReference>
<dbReference type="CDD" id="cd05918">
    <property type="entry name" value="A_NRPS_SidN3_like"/>
    <property type="match status" value="1"/>
</dbReference>
<evidence type="ECO:0000313" key="7">
    <source>
        <dbReference type="EMBL" id="OJZ79629.1"/>
    </source>
</evidence>
<dbReference type="Gene3D" id="3.30.559.30">
    <property type="entry name" value="Nonribosomal peptide synthetase, condensation domain"/>
    <property type="match status" value="1"/>
</dbReference>
<dbReference type="NCBIfam" id="TIGR01733">
    <property type="entry name" value="AA-adenyl-dom"/>
    <property type="match status" value="1"/>
</dbReference>
<name>A0A1M3SYP3_ASPLC</name>
<dbReference type="GO" id="GO:0005737">
    <property type="term" value="C:cytoplasm"/>
    <property type="evidence" value="ECO:0007669"/>
    <property type="project" value="TreeGrafter"/>
</dbReference>
<comment type="similarity">
    <text evidence="4">Belongs to the NRP synthetase family.</text>
</comment>
<dbReference type="InterPro" id="IPR000873">
    <property type="entry name" value="AMP-dep_synth/lig_dom"/>
</dbReference>
<dbReference type="InterPro" id="IPR045851">
    <property type="entry name" value="AMP-bd_C_sf"/>
</dbReference>
<dbReference type="Pfam" id="PF00668">
    <property type="entry name" value="Condensation"/>
    <property type="match status" value="1"/>
</dbReference>
<evidence type="ECO:0000256" key="4">
    <source>
        <dbReference type="ARBA" id="ARBA00029454"/>
    </source>
</evidence>
<keyword evidence="5" id="KW-0732">Signal</keyword>
<keyword evidence="3" id="KW-0436">Ligase</keyword>
<dbReference type="Gene3D" id="3.30.300.30">
    <property type="match status" value="1"/>
</dbReference>
<dbReference type="SUPFAM" id="SSF52777">
    <property type="entry name" value="CoA-dependent acyltransferases"/>
    <property type="match status" value="2"/>
</dbReference>
<evidence type="ECO:0000313" key="8">
    <source>
        <dbReference type="Proteomes" id="UP000184063"/>
    </source>
</evidence>
<dbReference type="CDD" id="cd19545">
    <property type="entry name" value="FUM14_C_NRPS-like"/>
    <property type="match status" value="1"/>
</dbReference>
<dbReference type="GO" id="GO:0016874">
    <property type="term" value="F:ligase activity"/>
    <property type="evidence" value="ECO:0007669"/>
    <property type="project" value="UniProtKB-KW"/>
</dbReference>
<evidence type="ECO:0000256" key="2">
    <source>
        <dbReference type="ARBA" id="ARBA00022553"/>
    </source>
</evidence>
<keyword evidence="1" id="KW-0596">Phosphopantetheine</keyword>
<dbReference type="InterPro" id="IPR023213">
    <property type="entry name" value="CAT-like_dom_sf"/>
</dbReference>
<evidence type="ECO:0000256" key="1">
    <source>
        <dbReference type="ARBA" id="ARBA00022450"/>
    </source>
</evidence>
<dbReference type="GO" id="GO:0044550">
    <property type="term" value="P:secondary metabolite biosynthetic process"/>
    <property type="evidence" value="ECO:0007669"/>
    <property type="project" value="TreeGrafter"/>
</dbReference>
<dbReference type="PROSITE" id="PS50075">
    <property type="entry name" value="CARRIER"/>
    <property type="match status" value="1"/>
</dbReference>
<dbReference type="EMBL" id="KV878281">
    <property type="protein sequence ID" value="OJZ79629.1"/>
    <property type="molecule type" value="Genomic_DNA"/>
</dbReference>
<dbReference type="VEuPathDB" id="FungiDB:ASPFODRAFT_556722"/>
<dbReference type="OrthoDB" id="416786at2759"/>
<feature type="signal peptide" evidence="5">
    <location>
        <begin position="1"/>
        <end position="25"/>
    </location>
</feature>
<dbReference type="PROSITE" id="PS00012">
    <property type="entry name" value="PHOSPHOPANTETHEINE"/>
    <property type="match status" value="1"/>
</dbReference>
<dbReference type="SMART" id="SM00823">
    <property type="entry name" value="PKS_PP"/>
    <property type="match status" value="1"/>
</dbReference>
<dbReference type="FunFam" id="1.10.1200.10:FF:000005">
    <property type="entry name" value="Nonribosomal peptide synthetase 1"/>
    <property type="match status" value="1"/>
</dbReference>
<dbReference type="Proteomes" id="UP000184063">
    <property type="component" value="Unassembled WGS sequence"/>
</dbReference>
<evidence type="ECO:0000259" key="6">
    <source>
        <dbReference type="PROSITE" id="PS50075"/>
    </source>
</evidence>
<dbReference type="Gene3D" id="3.30.559.10">
    <property type="entry name" value="Chloramphenicol acetyltransferase-like domain"/>
    <property type="match status" value="1"/>
</dbReference>
<dbReference type="InterPro" id="IPR020806">
    <property type="entry name" value="PKS_PP-bd"/>
</dbReference>
<dbReference type="AlphaFoldDB" id="A0A1M3SYP3"/>
<dbReference type="Pfam" id="PF00550">
    <property type="entry name" value="PP-binding"/>
    <property type="match status" value="1"/>
</dbReference>
<protein>
    <recommendedName>
        <fullName evidence="6">Carrier domain-containing protein</fullName>
    </recommendedName>
</protein>
<accession>A0A1M3SYP3</accession>